<name>A0A4V2Q2H0_9GAMM</name>
<keyword evidence="2" id="KW-1185">Reference proteome</keyword>
<dbReference type="Proteomes" id="UP000294555">
    <property type="component" value="Unassembled WGS sequence"/>
</dbReference>
<proteinExistence type="predicted"/>
<protein>
    <submittedName>
        <fullName evidence="1">Uncharacterized protein</fullName>
    </submittedName>
</protein>
<dbReference type="EMBL" id="SJOI01000001">
    <property type="protein sequence ID" value="TCL02788.1"/>
    <property type="molecule type" value="Genomic_DNA"/>
</dbReference>
<comment type="caution">
    <text evidence="1">The sequence shown here is derived from an EMBL/GenBank/DDBJ whole genome shotgun (WGS) entry which is preliminary data.</text>
</comment>
<accession>A0A4V2Q2H0</accession>
<gene>
    <name evidence="1" type="ORF">EZJ58_0822</name>
</gene>
<evidence type="ECO:0000313" key="1">
    <source>
        <dbReference type="EMBL" id="TCL02788.1"/>
    </source>
</evidence>
<sequence length="43" mass="4858">MLKFNGTQEIPLSQKDSNPVLIKSTDLGKQKIILIDINTRCRS</sequence>
<evidence type="ECO:0000313" key="2">
    <source>
        <dbReference type="Proteomes" id="UP000294555"/>
    </source>
</evidence>
<dbReference type="AlphaFoldDB" id="A0A4V2Q2H0"/>
<reference evidence="1 2" key="1">
    <citation type="submission" date="2019-02" db="EMBL/GenBank/DDBJ databases">
        <title>Investigation of anaerobic lignin degradation for improved lignocellulosic biofuels.</title>
        <authorList>
            <person name="Deangelis K."/>
        </authorList>
    </citation>
    <scope>NUCLEOTIDE SEQUENCE [LARGE SCALE GENOMIC DNA]</scope>
    <source>
        <strain evidence="1 2">159R</strain>
    </source>
</reference>
<organism evidence="1 2">
    <name type="scientific">Sodalis ligni</name>
    <dbReference type="NCBI Taxonomy" id="2697027"/>
    <lineage>
        <taxon>Bacteria</taxon>
        <taxon>Pseudomonadati</taxon>
        <taxon>Pseudomonadota</taxon>
        <taxon>Gammaproteobacteria</taxon>
        <taxon>Enterobacterales</taxon>
        <taxon>Bruguierivoracaceae</taxon>
        <taxon>Sodalis</taxon>
    </lineage>
</organism>